<dbReference type="STRING" id="240292.Ava_2043"/>
<dbReference type="AlphaFoldDB" id="Q3MBH1"/>
<feature type="domain" description="SCP" evidence="1">
    <location>
        <begin position="72"/>
        <end position="187"/>
    </location>
</feature>
<organism evidence="2 3">
    <name type="scientific">Trichormus variabilis (strain ATCC 29413 / PCC 7937)</name>
    <name type="common">Anabaena variabilis</name>
    <dbReference type="NCBI Taxonomy" id="240292"/>
    <lineage>
        <taxon>Bacteria</taxon>
        <taxon>Bacillati</taxon>
        <taxon>Cyanobacteriota</taxon>
        <taxon>Cyanophyceae</taxon>
        <taxon>Nostocales</taxon>
        <taxon>Nostocaceae</taxon>
        <taxon>Trichormus</taxon>
    </lineage>
</organism>
<dbReference type="Pfam" id="PF00188">
    <property type="entry name" value="CAP"/>
    <property type="match status" value="1"/>
</dbReference>
<dbReference type="InterPro" id="IPR014044">
    <property type="entry name" value="CAP_dom"/>
</dbReference>
<dbReference type="PROSITE" id="PS51257">
    <property type="entry name" value="PROKAR_LIPOPROTEIN"/>
    <property type="match status" value="1"/>
</dbReference>
<accession>Q3MBH1</accession>
<dbReference type="PANTHER" id="PTHR31157">
    <property type="entry name" value="SCP DOMAIN-CONTAINING PROTEIN"/>
    <property type="match status" value="1"/>
</dbReference>
<dbReference type="eggNOG" id="COG2340">
    <property type="taxonomic scope" value="Bacteria"/>
</dbReference>
<dbReference type="HOGENOM" id="CLU_048111_3_2_3"/>
<reference evidence="3" key="1">
    <citation type="journal article" date="2014" name="Stand. Genomic Sci.">
        <title>Complete genome sequence of Anabaena variabilis ATCC 29413.</title>
        <authorList>
            <person name="Thiel T."/>
            <person name="Pratte B.S."/>
            <person name="Zhong J."/>
            <person name="Goodwin L."/>
            <person name="Copeland A."/>
            <person name="Lucas S."/>
            <person name="Han C."/>
            <person name="Pitluck S."/>
            <person name="Land M.L."/>
            <person name="Kyrpides N.C."/>
            <person name="Woyke T."/>
        </authorList>
    </citation>
    <scope>NUCLEOTIDE SEQUENCE [LARGE SCALE GENOMIC DNA]</scope>
    <source>
        <strain evidence="3">ATCC 29413 / PCC 7937</strain>
    </source>
</reference>
<dbReference type="PANTHER" id="PTHR31157:SF1">
    <property type="entry name" value="SCP DOMAIN-CONTAINING PROTEIN"/>
    <property type="match status" value="1"/>
</dbReference>
<name>Q3MBH1_TRIV2</name>
<dbReference type="Gene3D" id="3.40.33.10">
    <property type="entry name" value="CAP"/>
    <property type="match status" value="1"/>
</dbReference>
<dbReference type="KEGG" id="ava:Ava_2043"/>
<proteinExistence type="predicted"/>
<protein>
    <submittedName>
        <fullName evidence="2">Allergen V5/Tpx-1 related protein</fullName>
    </submittedName>
</protein>
<dbReference type="InterPro" id="IPR035940">
    <property type="entry name" value="CAP_sf"/>
</dbReference>
<dbReference type="CDD" id="cd05379">
    <property type="entry name" value="CAP_bacterial"/>
    <property type="match status" value="1"/>
</dbReference>
<dbReference type="GeneID" id="58724722"/>
<evidence type="ECO:0000259" key="1">
    <source>
        <dbReference type="Pfam" id="PF00188"/>
    </source>
</evidence>
<dbReference type="SUPFAM" id="SSF55797">
    <property type="entry name" value="PR-1-like"/>
    <property type="match status" value="1"/>
</dbReference>
<evidence type="ECO:0000313" key="3">
    <source>
        <dbReference type="Proteomes" id="UP000002533"/>
    </source>
</evidence>
<gene>
    <name evidence="2" type="ordered locus">Ava_2043</name>
</gene>
<dbReference type="RefSeq" id="WP_011318835.1">
    <property type="nucleotide sequence ID" value="NC_007413.1"/>
</dbReference>
<dbReference type="Proteomes" id="UP000002533">
    <property type="component" value="Chromosome"/>
</dbReference>
<sequence>MKLPDKYENILLKNIWVMWGAIALLSTSCEQVIESLPPLPTVEIPSNQPEKPQIPVESATTAQIETAVRQGINQVRQKNGLQPLQNNVKLAQVARKYSRQMAEKNFFSHTGADGSTPADRVRAGGISYWVVGENLYTSTNIPRPVPSAIEGWMKSPGHRENILRPVFAETGVGVWRVGNTYYITQLFLRRSPLGWP</sequence>
<dbReference type="EMBL" id="CP000117">
    <property type="protein sequence ID" value="ABA21665.1"/>
    <property type="molecule type" value="Genomic_DNA"/>
</dbReference>
<evidence type="ECO:0000313" key="2">
    <source>
        <dbReference type="EMBL" id="ABA21665.1"/>
    </source>
</evidence>